<keyword evidence="6" id="KW-0121">Carboxypeptidase</keyword>
<feature type="domain" description="Outer membrane protein beta-barrel" evidence="5">
    <location>
        <begin position="459"/>
        <end position="913"/>
    </location>
</feature>
<keyword evidence="6" id="KW-0645">Protease</keyword>
<keyword evidence="3" id="KW-0998">Cell outer membrane</keyword>
<evidence type="ECO:0000256" key="4">
    <source>
        <dbReference type="SAM" id="SignalP"/>
    </source>
</evidence>
<sequence>MKRTLPLLCFVLLFSNYLKAQTLHTIKGRTIDTASTTLLSGTAIAVLNAKDSTLVKFTRSDPNGHFKLHNIKNGKYILLASYPKYADFIDHFTLDSAKKDIDYGKINLTGMAKILADVIIRGNRNAIKIKGDTTEFDPKAFNIEPNSKVEDLIKQFPGFQIDKDGKITAQGKSVPKVLVDGEEFFGDDPTLVTKNLRADMVESVQLYDKASDQASFTGIDDGEKTKTLNIKLKEDKKNGYFGKLQGGYGTDDFYTGQSMFNKFWGKKKFSAYGIMGNNGTVGLGWDDRDKYGTSNMQVSEDGGIYFSIGGGDDLDSYDGRYNGRGIPVVRTGGLHFDNKWNKDKESLNTNYKIGSIRVKGDESTFSQSTLTSGVNNSESSQFNDNDMFRQKLDATYEIKLDTTSTLKVSIDGTLRNSNTFSDFRSSSNRADSTLNTAKRTLSNESNEQAFNMNALFTKRLRKKGRTLSINLNQSFNKNDSEGYLNSDNKYFIPTARVEIIDQYKVNNVSNKAFKSNVAYTEPLSETFTVIVNYGLSLMNGTSDRKSFNKSGAGTYDILDTVFSNNYELDQVINQAGAIFSYKKGKSILNFGSKFSGVNFKQLDVYHNASLNRNFVNYMPQATYQYRFTERKSFRINYNGGTNQPSLSQIQPVRVNTDPLNVFEGNPNLRPSFRSNLNVSYNSYKVLSDQYIWINASYNFTKNAIIGDVMTDAAAKSISRSVNLSGKMPASYYFYGNFGQKIKPLDMNMGFNLNFSGNSSYNYINNTLNNTQNYTYSAGIDFNKQKEKKYSFYGNFGPSYNVTTASVQKSVNSNGWGWTGSLEGTLQLPGKLELTSDAQYQYNGKTQAFNESFERLIWNAALNKKFFKGENLKLSLSGRDLLNQNIGFDRSAYDGNITQNSYTTIQRYFLFSVIWDFSKMGGGVKK</sequence>
<dbReference type="GO" id="GO:0004180">
    <property type="term" value="F:carboxypeptidase activity"/>
    <property type="evidence" value="ECO:0007669"/>
    <property type="project" value="UniProtKB-KW"/>
</dbReference>
<dbReference type="Gene3D" id="2.40.170.20">
    <property type="entry name" value="TonB-dependent receptor, beta-barrel domain"/>
    <property type="match status" value="1"/>
</dbReference>
<evidence type="ECO:0000256" key="1">
    <source>
        <dbReference type="ARBA" id="ARBA00004442"/>
    </source>
</evidence>
<dbReference type="EMBL" id="FOGG01000049">
    <property type="protein sequence ID" value="SES24747.1"/>
    <property type="molecule type" value="Genomic_DNA"/>
</dbReference>
<evidence type="ECO:0000256" key="2">
    <source>
        <dbReference type="ARBA" id="ARBA00023136"/>
    </source>
</evidence>
<comment type="subcellular location">
    <subcellularLocation>
        <location evidence="1">Cell outer membrane</location>
    </subcellularLocation>
</comment>
<organism evidence="6 7">
    <name type="scientific">Pedobacter rhizosphaerae</name>
    <dbReference type="NCBI Taxonomy" id="390241"/>
    <lineage>
        <taxon>Bacteria</taxon>
        <taxon>Pseudomonadati</taxon>
        <taxon>Bacteroidota</taxon>
        <taxon>Sphingobacteriia</taxon>
        <taxon>Sphingobacteriales</taxon>
        <taxon>Sphingobacteriaceae</taxon>
        <taxon>Pedobacter</taxon>
    </lineage>
</organism>
<reference evidence="6 7" key="1">
    <citation type="submission" date="2016-10" db="EMBL/GenBank/DDBJ databases">
        <authorList>
            <person name="de Groot N.N."/>
        </authorList>
    </citation>
    <scope>NUCLEOTIDE SEQUENCE [LARGE SCALE GENOMIC DNA]</scope>
    <source>
        <strain evidence="6 7">DSM 18610</strain>
    </source>
</reference>
<evidence type="ECO:0000256" key="3">
    <source>
        <dbReference type="ARBA" id="ARBA00023237"/>
    </source>
</evidence>
<keyword evidence="7" id="KW-1185">Reference proteome</keyword>
<accession>A0A1H9VTQ5</accession>
<dbReference type="Pfam" id="PF14905">
    <property type="entry name" value="OMP_b-brl_3"/>
    <property type="match status" value="1"/>
</dbReference>
<evidence type="ECO:0000259" key="5">
    <source>
        <dbReference type="Pfam" id="PF14905"/>
    </source>
</evidence>
<dbReference type="SUPFAM" id="SSF49478">
    <property type="entry name" value="Cna protein B-type domain"/>
    <property type="match status" value="1"/>
</dbReference>
<evidence type="ECO:0000313" key="6">
    <source>
        <dbReference type="EMBL" id="SES24747.1"/>
    </source>
</evidence>
<dbReference type="InterPro" id="IPR041700">
    <property type="entry name" value="OMP_b-brl_3"/>
</dbReference>
<dbReference type="STRING" id="390241.SAMN04488023_1494"/>
<evidence type="ECO:0000313" key="7">
    <source>
        <dbReference type="Proteomes" id="UP000199572"/>
    </source>
</evidence>
<keyword evidence="4" id="KW-0732">Signal</keyword>
<name>A0A1H9VTQ5_9SPHI</name>
<dbReference type="RefSeq" id="WP_090889237.1">
    <property type="nucleotide sequence ID" value="NZ_FOGG01000049.1"/>
</dbReference>
<dbReference type="AlphaFoldDB" id="A0A1H9VTQ5"/>
<dbReference type="OrthoDB" id="1086219at2"/>
<protein>
    <submittedName>
        <fullName evidence="6">Carboxypeptidase regulatory-like domain-containing protein</fullName>
    </submittedName>
</protein>
<dbReference type="SUPFAM" id="SSF56935">
    <property type="entry name" value="Porins"/>
    <property type="match status" value="1"/>
</dbReference>
<dbReference type="InterPro" id="IPR036942">
    <property type="entry name" value="Beta-barrel_TonB_sf"/>
</dbReference>
<keyword evidence="6" id="KW-0378">Hydrolase</keyword>
<feature type="chain" id="PRO_5011474891" evidence="4">
    <location>
        <begin position="21"/>
        <end position="925"/>
    </location>
</feature>
<dbReference type="GO" id="GO:0009279">
    <property type="term" value="C:cell outer membrane"/>
    <property type="evidence" value="ECO:0007669"/>
    <property type="project" value="UniProtKB-SubCell"/>
</dbReference>
<proteinExistence type="predicted"/>
<gene>
    <name evidence="6" type="ORF">SAMN04488023_1494</name>
</gene>
<keyword evidence="2" id="KW-0472">Membrane</keyword>
<dbReference type="Proteomes" id="UP000199572">
    <property type="component" value="Unassembled WGS sequence"/>
</dbReference>
<feature type="signal peptide" evidence="4">
    <location>
        <begin position="1"/>
        <end position="20"/>
    </location>
</feature>